<evidence type="ECO:0000256" key="1">
    <source>
        <dbReference type="SAM" id="MobiDB-lite"/>
    </source>
</evidence>
<evidence type="ECO:0000313" key="3">
    <source>
        <dbReference type="Proteomes" id="UP000245119"/>
    </source>
</evidence>
<evidence type="ECO:0000313" key="2">
    <source>
        <dbReference type="EMBL" id="PVD34617.1"/>
    </source>
</evidence>
<feature type="region of interest" description="Disordered" evidence="1">
    <location>
        <begin position="238"/>
        <end position="270"/>
    </location>
</feature>
<protein>
    <submittedName>
        <fullName evidence="2">Uncharacterized protein</fullName>
    </submittedName>
</protein>
<sequence>MSYTSPESTSRSRDLSNVSESLYGRQGSSHLGAIPVPLPLDFTPRDLPELQRLHAQMTVDNLRLWECLNIIRCNRRVNGIDVLYDVFSMTDKEFFLNYPAYAGYDESGSGALRNVETSGGNHSERYLQHLVMHNNRLILENGRLYVCIEMLSSDPSMIPDEVVCHIFALNEEEFIRRYPSIEPAALEFQTPKSSEAKYLHIWTRANFNLLGQRPAAPFLPKSCEIASSAASAAPTHPFPWCSKPSQVQQRRGSDDEYLDDGGHFDDYVGESDDYDDGVAYKRKNGSVLSSRDKDTASGQKCKVSVKSPEEREDSSKTLDVSQTRCHSPAAPNKSLTRKDLSLHANSCRKDPSMSENLSVSLSAKRGNSPTSPRSRGDNISSRNPRLRSSWSAGHTVESRKSMPMTRNDRSCSPRCKVLEGETRGRSGSLQRPKKPFNSTTTTRTSLVDKTRHGFFKPLVVRHDFSPPTAN</sequence>
<gene>
    <name evidence="2" type="ORF">C0Q70_05893</name>
</gene>
<proteinExistence type="predicted"/>
<comment type="caution">
    <text evidence="2">The sequence shown here is derived from an EMBL/GenBank/DDBJ whole genome shotgun (WGS) entry which is preliminary data.</text>
</comment>
<dbReference type="OrthoDB" id="6158554at2759"/>
<feature type="compositionally biased region" description="Basic and acidic residues" evidence="1">
    <location>
        <begin position="396"/>
        <end position="424"/>
    </location>
</feature>
<name>A0A2T7PML1_POMCA</name>
<feature type="compositionally biased region" description="Basic and acidic residues" evidence="1">
    <location>
        <begin position="307"/>
        <end position="316"/>
    </location>
</feature>
<reference evidence="2 3" key="1">
    <citation type="submission" date="2018-04" db="EMBL/GenBank/DDBJ databases">
        <title>The genome of golden apple snail Pomacea canaliculata provides insight into stress tolerance and invasive adaptation.</title>
        <authorList>
            <person name="Liu C."/>
            <person name="Liu B."/>
            <person name="Ren Y."/>
            <person name="Zhang Y."/>
            <person name="Wang H."/>
            <person name="Li S."/>
            <person name="Jiang F."/>
            <person name="Yin L."/>
            <person name="Zhang G."/>
            <person name="Qian W."/>
            <person name="Fan W."/>
        </authorList>
    </citation>
    <scope>NUCLEOTIDE SEQUENCE [LARGE SCALE GENOMIC DNA]</scope>
    <source>
        <strain evidence="2">SZHN2017</strain>
        <tissue evidence="2">Muscle</tissue>
    </source>
</reference>
<feature type="compositionally biased region" description="Polar residues" evidence="1">
    <location>
        <begin position="436"/>
        <end position="445"/>
    </location>
</feature>
<organism evidence="2 3">
    <name type="scientific">Pomacea canaliculata</name>
    <name type="common">Golden apple snail</name>
    <dbReference type="NCBI Taxonomy" id="400727"/>
    <lineage>
        <taxon>Eukaryota</taxon>
        <taxon>Metazoa</taxon>
        <taxon>Spiralia</taxon>
        <taxon>Lophotrochozoa</taxon>
        <taxon>Mollusca</taxon>
        <taxon>Gastropoda</taxon>
        <taxon>Caenogastropoda</taxon>
        <taxon>Architaenioglossa</taxon>
        <taxon>Ampullarioidea</taxon>
        <taxon>Ampullariidae</taxon>
        <taxon>Pomacea</taxon>
    </lineage>
</organism>
<dbReference type="AlphaFoldDB" id="A0A2T7PML1"/>
<feature type="compositionally biased region" description="Basic and acidic residues" evidence="1">
    <location>
        <begin position="336"/>
        <end position="352"/>
    </location>
</feature>
<feature type="compositionally biased region" description="Polar residues" evidence="1">
    <location>
        <begin position="353"/>
        <end position="392"/>
    </location>
</feature>
<dbReference type="EMBL" id="PZQS01000003">
    <property type="protein sequence ID" value="PVD34617.1"/>
    <property type="molecule type" value="Genomic_DNA"/>
</dbReference>
<accession>A0A2T7PML1</accession>
<feature type="region of interest" description="Disordered" evidence="1">
    <location>
        <begin position="285"/>
        <end position="449"/>
    </location>
</feature>
<dbReference type="Proteomes" id="UP000245119">
    <property type="component" value="Linkage Group LG3"/>
</dbReference>
<keyword evidence="3" id="KW-1185">Reference proteome</keyword>